<keyword evidence="1" id="KW-0812">Transmembrane</keyword>
<keyword evidence="1" id="KW-1133">Transmembrane helix</keyword>
<evidence type="ECO:0000313" key="3">
    <source>
        <dbReference type="Proteomes" id="UP000799438"/>
    </source>
</evidence>
<dbReference type="RefSeq" id="XP_033398805.1">
    <property type="nucleotide sequence ID" value="XM_033536816.1"/>
</dbReference>
<dbReference type="Proteomes" id="UP000799438">
    <property type="component" value="Unassembled WGS sequence"/>
</dbReference>
<keyword evidence="1" id="KW-0472">Membrane</keyword>
<organism evidence="2 3">
    <name type="scientific">Aplosporella prunicola CBS 121167</name>
    <dbReference type="NCBI Taxonomy" id="1176127"/>
    <lineage>
        <taxon>Eukaryota</taxon>
        <taxon>Fungi</taxon>
        <taxon>Dikarya</taxon>
        <taxon>Ascomycota</taxon>
        <taxon>Pezizomycotina</taxon>
        <taxon>Dothideomycetes</taxon>
        <taxon>Dothideomycetes incertae sedis</taxon>
        <taxon>Botryosphaeriales</taxon>
        <taxon>Aplosporellaceae</taxon>
        <taxon>Aplosporella</taxon>
    </lineage>
</organism>
<evidence type="ECO:0000313" key="2">
    <source>
        <dbReference type="EMBL" id="KAF2143093.1"/>
    </source>
</evidence>
<reference evidence="2" key="1">
    <citation type="journal article" date="2020" name="Stud. Mycol.">
        <title>101 Dothideomycetes genomes: a test case for predicting lifestyles and emergence of pathogens.</title>
        <authorList>
            <person name="Haridas S."/>
            <person name="Albert R."/>
            <person name="Binder M."/>
            <person name="Bloem J."/>
            <person name="Labutti K."/>
            <person name="Salamov A."/>
            <person name="Andreopoulos B."/>
            <person name="Baker S."/>
            <person name="Barry K."/>
            <person name="Bills G."/>
            <person name="Bluhm B."/>
            <person name="Cannon C."/>
            <person name="Castanera R."/>
            <person name="Culley D."/>
            <person name="Daum C."/>
            <person name="Ezra D."/>
            <person name="Gonzalez J."/>
            <person name="Henrissat B."/>
            <person name="Kuo A."/>
            <person name="Liang C."/>
            <person name="Lipzen A."/>
            <person name="Lutzoni F."/>
            <person name="Magnuson J."/>
            <person name="Mondo S."/>
            <person name="Nolan M."/>
            <person name="Ohm R."/>
            <person name="Pangilinan J."/>
            <person name="Park H.-J."/>
            <person name="Ramirez L."/>
            <person name="Alfaro M."/>
            <person name="Sun H."/>
            <person name="Tritt A."/>
            <person name="Yoshinaga Y."/>
            <person name="Zwiers L.-H."/>
            <person name="Turgeon B."/>
            <person name="Goodwin S."/>
            <person name="Spatafora J."/>
            <person name="Crous P."/>
            <person name="Grigoriev I."/>
        </authorList>
    </citation>
    <scope>NUCLEOTIDE SEQUENCE</scope>
    <source>
        <strain evidence="2">CBS 121167</strain>
    </source>
</reference>
<gene>
    <name evidence="2" type="ORF">K452DRAFT_226286</name>
</gene>
<feature type="transmembrane region" description="Helical" evidence="1">
    <location>
        <begin position="334"/>
        <end position="363"/>
    </location>
</feature>
<dbReference type="AlphaFoldDB" id="A0A6A6BI42"/>
<name>A0A6A6BI42_9PEZI</name>
<sequence>MFPATKNDRETLKNELFDNKVAVGALNAYFATYDSLTLDMATPAVLQIETPIVRTHQDILVLVRLLKANAHHTRTQTLALAIQSFNRNGATDEGSEAYTREMTELNRALNLAVQLLCMIDCSAKEKHSHDFELGDFKPVEWRKEETFVNFLKRILPVADPGMCFSREKKNKMKAWKLSKRAGITFKATDNIVEHLLYDPKDETVRLFHHAAFLKAQLDSSTNHSMSIACEESLAEGKLPPRLLLETLSTFQTILFPSVDVKSTKLLETLISSKDTRFDAECLTHDSHTRNVPAGMEYVYWGQRLQRLHELVTNPKPRHRLGRWLQRHNSDRNALYIAIIGLFLSVFFGFLSVLIGIFQSWVAWKAWKSQ</sequence>
<keyword evidence="3" id="KW-1185">Reference proteome</keyword>
<protein>
    <submittedName>
        <fullName evidence="2">Uncharacterized protein</fullName>
    </submittedName>
</protein>
<proteinExistence type="predicted"/>
<dbReference type="EMBL" id="ML995483">
    <property type="protein sequence ID" value="KAF2143093.1"/>
    <property type="molecule type" value="Genomic_DNA"/>
</dbReference>
<evidence type="ECO:0000256" key="1">
    <source>
        <dbReference type="SAM" id="Phobius"/>
    </source>
</evidence>
<dbReference type="GeneID" id="54294312"/>
<accession>A0A6A6BI42</accession>
<dbReference type="OrthoDB" id="5428890at2759"/>